<gene>
    <name evidence="3" type="ORF">DFH07DRAFT_942010</name>
</gene>
<protein>
    <recommendedName>
        <fullName evidence="2">Zn(2)-C6 fungal-type domain-containing protein</fullName>
    </recommendedName>
</protein>
<evidence type="ECO:0000313" key="3">
    <source>
        <dbReference type="EMBL" id="KAJ7749809.1"/>
    </source>
</evidence>
<dbReference type="SUPFAM" id="SSF57701">
    <property type="entry name" value="Zn2/Cys6 DNA-binding domain"/>
    <property type="match status" value="1"/>
</dbReference>
<feature type="region of interest" description="Disordered" evidence="1">
    <location>
        <begin position="117"/>
        <end position="217"/>
    </location>
</feature>
<proteinExistence type="predicted"/>
<keyword evidence="4" id="KW-1185">Reference proteome</keyword>
<dbReference type="GO" id="GO:0000981">
    <property type="term" value="F:DNA-binding transcription factor activity, RNA polymerase II-specific"/>
    <property type="evidence" value="ECO:0007669"/>
    <property type="project" value="InterPro"/>
</dbReference>
<dbReference type="InterPro" id="IPR001138">
    <property type="entry name" value="Zn2Cys6_DnaBD"/>
</dbReference>
<evidence type="ECO:0000313" key="4">
    <source>
        <dbReference type="Proteomes" id="UP001215280"/>
    </source>
</evidence>
<dbReference type="InterPro" id="IPR036864">
    <property type="entry name" value="Zn2-C6_fun-type_DNA-bd_sf"/>
</dbReference>
<name>A0AAD7N929_9AGAR</name>
<comment type="caution">
    <text evidence="3">The sequence shown here is derived from an EMBL/GenBank/DDBJ whole genome shotgun (WGS) entry which is preliminary data.</text>
</comment>
<dbReference type="GO" id="GO:0008270">
    <property type="term" value="F:zinc ion binding"/>
    <property type="evidence" value="ECO:0007669"/>
    <property type="project" value="InterPro"/>
</dbReference>
<dbReference type="PROSITE" id="PS50048">
    <property type="entry name" value="ZN2_CY6_FUNGAL_2"/>
    <property type="match status" value="1"/>
</dbReference>
<feature type="compositionally biased region" description="Polar residues" evidence="1">
    <location>
        <begin position="183"/>
        <end position="207"/>
    </location>
</feature>
<feature type="compositionally biased region" description="Polar residues" evidence="1">
    <location>
        <begin position="135"/>
        <end position="153"/>
    </location>
</feature>
<feature type="domain" description="Zn(2)-C6 fungal-type" evidence="2">
    <location>
        <begin position="28"/>
        <end position="62"/>
    </location>
</feature>
<feature type="region of interest" description="Disordered" evidence="1">
    <location>
        <begin position="67"/>
        <end position="97"/>
    </location>
</feature>
<reference evidence="3" key="1">
    <citation type="submission" date="2023-03" db="EMBL/GenBank/DDBJ databases">
        <title>Massive genome expansion in bonnet fungi (Mycena s.s.) driven by repeated elements and novel gene families across ecological guilds.</title>
        <authorList>
            <consortium name="Lawrence Berkeley National Laboratory"/>
            <person name="Harder C.B."/>
            <person name="Miyauchi S."/>
            <person name="Viragh M."/>
            <person name="Kuo A."/>
            <person name="Thoen E."/>
            <person name="Andreopoulos B."/>
            <person name="Lu D."/>
            <person name="Skrede I."/>
            <person name="Drula E."/>
            <person name="Henrissat B."/>
            <person name="Morin E."/>
            <person name="Kohler A."/>
            <person name="Barry K."/>
            <person name="LaButti K."/>
            <person name="Morin E."/>
            <person name="Salamov A."/>
            <person name="Lipzen A."/>
            <person name="Mereny Z."/>
            <person name="Hegedus B."/>
            <person name="Baldrian P."/>
            <person name="Stursova M."/>
            <person name="Weitz H."/>
            <person name="Taylor A."/>
            <person name="Grigoriev I.V."/>
            <person name="Nagy L.G."/>
            <person name="Martin F."/>
            <person name="Kauserud H."/>
        </authorList>
    </citation>
    <scope>NUCLEOTIDE SEQUENCE</scope>
    <source>
        <strain evidence="3">CBHHK188m</strain>
    </source>
</reference>
<sequence length="260" mass="28246">MTHYTPETFALISSIGTRKKKKKRADLACVQCRRLKKKCIRPNASPLPPCKRCTARGLNCQYLPIVDEHTQPPSTSGPGESGPNPTVLSGLPAAGSQSRTQIYDQYPRVDPVYAAPSQFVPTGAPQPGRSLQPYFDTSSQFSSGHAELSQSVPPSDHQDRHSFQPHSGIDHSGQYHYDYGGSPHSQAFLDSSVMPQPSAPSGSQQEEPTVDLDLNRPGYDPNQYNVISIGLDCCTGSAPALRDLVIVDGDDRLREGELCI</sequence>
<dbReference type="PROSITE" id="PS00463">
    <property type="entry name" value="ZN2_CY6_FUNGAL_1"/>
    <property type="match status" value="1"/>
</dbReference>
<accession>A0AAD7N929</accession>
<dbReference type="Gene3D" id="4.10.240.10">
    <property type="entry name" value="Zn(2)-C6 fungal-type DNA-binding domain"/>
    <property type="match status" value="1"/>
</dbReference>
<dbReference type="Proteomes" id="UP001215280">
    <property type="component" value="Unassembled WGS sequence"/>
</dbReference>
<dbReference type="EMBL" id="JARJLG010000084">
    <property type="protein sequence ID" value="KAJ7749809.1"/>
    <property type="molecule type" value="Genomic_DNA"/>
</dbReference>
<dbReference type="SMART" id="SM00066">
    <property type="entry name" value="GAL4"/>
    <property type="match status" value="1"/>
</dbReference>
<organism evidence="3 4">
    <name type="scientific">Mycena maculata</name>
    <dbReference type="NCBI Taxonomy" id="230809"/>
    <lineage>
        <taxon>Eukaryota</taxon>
        <taxon>Fungi</taxon>
        <taxon>Dikarya</taxon>
        <taxon>Basidiomycota</taxon>
        <taxon>Agaricomycotina</taxon>
        <taxon>Agaricomycetes</taxon>
        <taxon>Agaricomycetidae</taxon>
        <taxon>Agaricales</taxon>
        <taxon>Marasmiineae</taxon>
        <taxon>Mycenaceae</taxon>
        <taxon>Mycena</taxon>
    </lineage>
</organism>
<dbReference type="AlphaFoldDB" id="A0AAD7N929"/>
<dbReference type="Pfam" id="PF00172">
    <property type="entry name" value="Zn_clus"/>
    <property type="match status" value="1"/>
</dbReference>
<evidence type="ECO:0000256" key="1">
    <source>
        <dbReference type="SAM" id="MobiDB-lite"/>
    </source>
</evidence>
<feature type="compositionally biased region" description="Low complexity" evidence="1">
    <location>
        <begin position="71"/>
        <end position="86"/>
    </location>
</feature>
<dbReference type="CDD" id="cd00067">
    <property type="entry name" value="GAL4"/>
    <property type="match status" value="1"/>
</dbReference>
<evidence type="ECO:0000259" key="2">
    <source>
        <dbReference type="PROSITE" id="PS50048"/>
    </source>
</evidence>